<dbReference type="EMBL" id="KB096864">
    <property type="protein sequence ID" value="ESO00822.1"/>
    <property type="molecule type" value="Genomic_DNA"/>
</dbReference>
<dbReference type="SMART" id="SM00563">
    <property type="entry name" value="PlsC"/>
    <property type="match status" value="1"/>
</dbReference>
<sequence>MNKRHIFLRIIFVVVNNLYAIPAYLMWILLIRPLKYISLPLYDSLEGTLYGWLLEMVAFWIWSANVIVSEVGDNLNDCLNDNCLVMCNHQSTSDVPVLMYYMTSKPDLPNKLSWIMDIMFKYTNFGWVSQVHHDFFIKQGKSTRAAQLTQLKEYLLNIYLKYDRRWLILFPEGGFLYKRKESSQKYAQKFGYHHLDYCTLPRTGALHTIINTLASEKAVEVANGNTTTSITTSSQRQHQGRTNVSSPSSEGPTHNLKTSNDTLSFSNLTTSPVPQKQTIQEQTAAVATTSTKNLKYLIDLTILYPSDNAPSAFSLICRRRLATNPLHIIIACRKFSIGKISQMSAEQFQTWIFNRWLEKDNMLKEFYSTGKVHLKEYDEDDGGEVFEDDAKNDDHENDEYVQAVSTYYTDHVSGGRVSEHFARSANNNGKIGGGLDAKSYDGGDAAGSASKSSSGDGSKEDDVSREDDVSKDDVTKDDNNTSTHSNNNDDDDDDDVDETLNKLNDNSCKDDKKVLADFGDVVNRSAATATPTTTTPPTTTPPTTTPPTPTTTDSSSAPPTSKCNTNHHQHNDDDKNDSSDNEDNYGDINNEFIRSVRRTMLEPLDDPLANHSLPIRDGNSGMRRVELNIFHESKLIKLFQKSSIRGRKFFEDGRRACLMTSASQRFFARASIIFSWMPCEQAVNLYISD</sequence>
<dbReference type="Proteomes" id="UP000015101">
    <property type="component" value="Unassembled WGS sequence"/>
</dbReference>
<feature type="transmembrane region" description="Helical" evidence="5">
    <location>
        <begin position="7"/>
        <end position="29"/>
    </location>
</feature>
<dbReference type="KEGG" id="hro:HELRODRAFT_192431"/>
<dbReference type="GO" id="GO:0012505">
    <property type="term" value="C:endomembrane system"/>
    <property type="evidence" value="ECO:0000318"/>
    <property type="project" value="GO_Central"/>
</dbReference>
<name>T1FTY5_HELRO</name>
<feature type="compositionally biased region" description="Pro residues" evidence="4">
    <location>
        <begin position="538"/>
        <end position="549"/>
    </location>
</feature>
<feature type="compositionally biased region" description="Polar residues" evidence="4">
    <location>
        <begin position="235"/>
        <end position="279"/>
    </location>
</feature>
<gene>
    <name evidence="8" type="primary">20212282</name>
    <name evidence="7" type="ORF">HELRODRAFT_192431</name>
</gene>
<protein>
    <recommendedName>
        <fullName evidence="6">Phospholipid/glycerol acyltransferase domain-containing protein</fullName>
    </recommendedName>
</protein>
<feature type="compositionally biased region" description="Low complexity" evidence="4">
    <location>
        <begin position="525"/>
        <end position="537"/>
    </location>
</feature>
<dbReference type="RefSeq" id="XP_009020993.1">
    <property type="nucleotide sequence ID" value="XM_009022745.1"/>
</dbReference>
<keyword evidence="5" id="KW-0812">Transmembrane</keyword>
<evidence type="ECO:0000313" key="7">
    <source>
        <dbReference type="EMBL" id="ESO00822.1"/>
    </source>
</evidence>
<feature type="compositionally biased region" description="Low complexity" evidence="4">
    <location>
        <begin position="550"/>
        <end position="566"/>
    </location>
</feature>
<evidence type="ECO:0000259" key="6">
    <source>
        <dbReference type="SMART" id="SM00563"/>
    </source>
</evidence>
<reference evidence="9" key="1">
    <citation type="submission" date="2012-12" db="EMBL/GenBank/DDBJ databases">
        <authorList>
            <person name="Hellsten U."/>
            <person name="Grimwood J."/>
            <person name="Chapman J.A."/>
            <person name="Shapiro H."/>
            <person name="Aerts A."/>
            <person name="Otillar R.P."/>
            <person name="Terry A.Y."/>
            <person name="Boore J.L."/>
            <person name="Simakov O."/>
            <person name="Marletaz F."/>
            <person name="Cho S.-J."/>
            <person name="Edsinger-Gonzales E."/>
            <person name="Havlak P."/>
            <person name="Kuo D.-H."/>
            <person name="Larsson T."/>
            <person name="Lv J."/>
            <person name="Arendt D."/>
            <person name="Savage R."/>
            <person name="Osoegawa K."/>
            <person name="de Jong P."/>
            <person name="Lindberg D.R."/>
            <person name="Seaver E.C."/>
            <person name="Weisblat D.A."/>
            <person name="Putnam N.H."/>
            <person name="Grigoriev I.V."/>
            <person name="Rokhsar D.S."/>
        </authorList>
    </citation>
    <scope>NUCLEOTIDE SEQUENCE</scope>
</reference>
<dbReference type="GO" id="GO:0005783">
    <property type="term" value="C:endoplasmic reticulum"/>
    <property type="evidence" value="ECO:0000318"/>
    <property type="project" value="GO_Central"/>
</dbReference>
<evidence type="ECO:0000256" key="4">
    <source>
        <dbReference type="SAM" id="MobiDB-lite"/>
    </source>
</evidence>
<feature type="domain" description="Phospholipid/glycerol acyltransferase" evidence="6">
    <location>
        <begin position="83"/>
        <end position="207"/>
    </location>
</feature>
<dbReference type="eggNOG" id="KOG1505">
    <property type="taxonomic scope" value="Eukaryota"/>
</dbReference>
<organism evidence="8 9">
    <name type="scientific">Helobdella robusta</name>
    <name type="common">Californian leech</name>
    <dbReference type="NCBI Taxonomy" id="6412"/>
    <lineage>
        <taxon>Eukaryota</taxon>
        <taxon>Metazoa</taxon>
        <taxon>Spiralia</taxon>
        <taxon>Lophotrochozoa</taxon>
        <taxon>Annelida</taxon>
        <taxon>Clitellata</taxon>
        <taxon>Hirudinea</taxon>
        <taxon>Rhynchobdellida</taxon>
        <taxon>Glossiphoniidae</taxon>
        <taxon>Helobdella</taxon>
    </lineage>
</organism>
<keyword evidence="5" id="KW-1133">Transmembrane helix</keyword>
<dbReference type="InParanoid" id="T1FTY5"/>
<keyword evidence="5" id="KW-0472">Membrane</keyword>
<keyword evidence="3" id="KW-0012">Acyltransferase</keyword>
<evidence type="ECO:0000256" key="1">
    <source>
        <dbReference type="ARBA" id="ARBA00008655"/>
    </source>
</evidence>
<feature type="region of interest" description="Disordered" evidence="4">
    <location>
        <begin position="442"/>
        <end position="510"/>
    </location>
</feature>
<dbReference type="EnsemblMetazoa" id="HelroT192431">
    <property type="protein sequence ID" value="HelroP192431"/>
    <property type="gene ID" value="HelroG192431"/>
</dbReference>
<dbReference type="CDD" id="cd07990">
    <property type="entry name" value="LPLAT_LCLAT1-like"/>
    <property type="match status" value="1"/>
</dbReference>
<dbReference type="Pfam" id="PF16076">
    <property type="entry name" value="Acyltransf_C"/>
    <property type="match status" value="1"/>
</dbReference>
<dbReference type="GeneID" id="20212282"/>
<reference evidence="8" key="3">
    <citation type="submission" date="2015-06" db="UniProtKB">
        <authorList>
            <consortium name="EnsemblMetazoa"/>
        </authorList>
    </citation>
    <scope>IDENTIFICATION</scope>
</reference>
<keyword evidence="9" id="KW-1185">Reference proteome</keyword>
<evidence type="ECO:0000313" key="8">
    <source>
        <dbReference type="EnsemblMetazoa" id="HelroP192431"/>
    </source>
</evidence>
<dbReference type="PANTHER" id="PTHR10983:SF2">
    <property type="entry name" value="ACYL-COA:LYSOPHOSPHATIDYLGLYCEROL ACYLTRANSFERASE 1"/>
    <property type="match status" value="1"/>
</dbReference>
<evidence type="ECO:0000313" key="9">
    <source>
        <dbReference type="Proteomes" id="UP000015101"/>
    </source>
</evidence>
<feature type="compositionally biased region" description="Basic and acidic residues" evidence="4">
    <location>
        <begin position="457"/>
        <end position="479"/>
    </location>
</feature>
<feature type="compositionally biased region" description="Acidic residues" evidence="4">
    <location>
        <begin position="488"/>
        <end position="498"/>
    </location>
</feature>
<evidence type="ECO:0000256" key="2">
    <source>
        <dbReference type="ARBA" id="ARBA00022679"/>
    </source>
</evidence>
<evidence type="ECO:0000256" key="5">
    <source>
        <dbReference type="SAM" id="Phobius"/>
    </source>
</evidence>
<dbReference type="EMBL" id="AMQM01005214">
    <property type="status" value="NOT_ANNOTATED_CDS"/>
    <property type="molecule type" value="Genomic_DNA"/>
</dbReference>
<feature type="compositionally biased region" description="Low complexity" evidence="4">
    <location>
        <begin position="442"/>
        <end position="456"/>
    </location>
</feature>
<dbReference type="CTD" id="20212282"/>
<reference evidence="7 9" key="2">
    <citation type="journal article" date="2013" name="Nature">
        <title>Insights into bilaterian evolution from three spiralian genomes.</title>
        <authorList>
            <person name="Simakov O."/>
            <person name="Marletaz F."/>
            <person name="Cho S.J."/>
            <person name="Edsinger-Gonzales E."/>
            <person name="Havlak P."/>
            <person name="Hellsten U."/>
            <person name="Kuo D.H."/>
            <person name="Larsson T."/>
            <person name="Lv J."/>
            <person name="Arendt D."/>
            <person name="Savage R."/>
            <person name="Osoegawa K."/>
            <person name="de Jong P."/>
            <person name="Grimwood J."/>
            <person name="Chapman J.A."/>
            <person name="Shapiro H."/>
            <person name="Aerts A."/>
            <person name="Otillar R.P."/>
            <person name="Terry A.Y."/>
            <person name="Boore J.L."/>
            <person name="Grigoriev I.V."/>
            <person name="Lindberg D.R."/>
            <person name="Seaver E.C."/>
            <person name="Weisblat D.A."/>
            <person name="Putnam N.H."/>
            <person name="Rokhsar D.S."/>
        </authorList>
    </citation>
    <scope>NUCLEOTIDE SEQUENCE</scope>
</reference>
<dbReference type="HOGENOM" id="CLU_399729_0_0_1"/>
<feature type="compositionally biased region" description="Basic and acidic residues" evidence="4">
    <location>
        <begin position="569"/>
        <end position="578"/>
    </location>
</feature>
<dbReference type="OrthoDB" id="5920068at2759"/>
<proteinExistence type="inferred from homology"/>
<accession>T1FTY5</accession>
<dbReference type="Pfam" id="PF01553">
    <property type="entry name" value="Acyltransferase"/>
    <property type="match status" value="1"/>
</dbReference>
<dbReference type="InterPro" id="IPR002123">
    <property type="entry name" value="Plipid/glycerol_acylTrfase"/>
</dbReference>
<comment type="similarity">
    <text evidence="1">Belongs to the 1-acyl-sn-glycerol-3-phosphate acyltransferase family.</text>
</comment>
<dbReference type="GO" id="GO:0036149">
    <property type="term" value="P:phosphatidylinositol acyl-chain remodeling"/>
    <property type="evidence" value="ECO:0000318"/>
    <property type="project" value="GO_Central"/>
</dbReference>
<dbReference type="AlphaFoldDB" id="T1FTY5"/>
<keyword evidence="2" id="KW-0808">Transferase</keyword>
<feature type="region of interest" description="Disordered" evidence="4">
    <location>
        <begin position="525"/>
        <end position="587"/>
    </location>
</feature>
<dbReference type="InterPro" id="IPR032098">
    <property type="entry name" value="Acyltransf_C"/>
</dbReference>
<dbReference type="PANTHER" id="PTHR10983">
    <property type="entry name" value="1-ACYLGLYCEROL-3-PHOSPHATE ACYLTRANSFERASE-RELATED"/>
    <property type="match status" value="1"/>
</dbReference>
<evidence type="ECO:0000256" key="3">
    <source>
        <dbReference type="ARBA" id="ARBA00023315"/>
    </source>
</evidence>
<dbReference type="STRING" id="6412.T1FTY5"/>
<dbReference type="GO" id="GO:0016746">
    <property type="term" value="F:acyltransferase activity"/>
    <property type="evidence" value="ECO:0000318"/>
    <property type="project" value="GO_Central"/>
</dbReference>
<dbReference type="SUPFAM" id="SSF69593">
    <property type="entry name" value="Glycerol-3-phosphate (1)-acyltransferase"/>
    <property type="match status" value="1"/>
</dbReference>
<feature type="region of interest" description="Disordered" evidence="4">
    <location>
        <begin position="224"/>
        <end position="279"/>
    </location>
</feature>